<accession>A0A8H5BW83</accession>
<proteinExistence type="predicted"/>
<evidence type="ECO:0000313" key="2">
    <source>
        <dbReference type="Proteomes" id="UP000567179"/>
    </source>
</evidence>
<keyword evidence="2" id="KW-1185">Reference proteome</keyword>
<sequence length="89" mass="9984">MRRLLTHLRILTATSLANHGNSVLPLQPLAFWHYEITIVLPHRLAFAAPSSTHIAHRSTFSFANFDDVRGPHSPGTLRFHVHVGYGCKC</sequence>
<comment type="caution">
    <text evidence="1">The sequence shown here is derived from an EMBL/GenBank/DDBJ whole genome shotgun (WGS) entry which is preliminary data.</text>
</comment>
<reference evidence="1 2" key="1">
    <citation type="journal article" date="2020" name="ISME J.">
        <title>Uncovering the hidden diversity of litter-decomposition mechanisms in mushroom-forming fungi.</title>
        <authorList>
            <person name="Floudas D."/>
            <person name="Bentzer J."/>
            <person name="Ahren D."/>
            <person name="Johansson T."/>
            <person name="Persson P."/>
            <person name="Tunlid A."/>
        </authorList>
    </citation>
    <scope>NUCLEOTIDE SEQUENCE [LARGE SCALE GENOMIC DNA]</scope>
    <source>
        <strain evidence="1 2">CBS 101986</strain>
    </source>
</reference>
<dbReference type="Proteomes" id="UP000567179">
    <property type="component" value="Unassembled WGS sequence"/>
</dbReference>
<dbReference type="AlphaFoldDB" id="A0A8H5BW83"/>
<organism evidence="1 2">
    <name type="scientific">Psilocybe cf. subviscida</name>
    <dbReference type="NCBI Taxonomy" id="2480587"/>
    <lineage>
        <taxon>Eukaryota</taxon>
        <taxon>Fungi</taxon>
        <taxon>Dikarya</taxon>
        <taxon>Basidiomycota</taxon>
        <taxon>Agaricomycotina</taxon>
        <taxon>Agaricomycetes</taxon>
        <taxon>Agaricomycetidae</taxon>
        <taxon>Agaricales</taxon>
        <taxon>Agaricineae</taxon>
        <taxon>Strophariaceae</taxon>
        <taxon>Psilocybe</taxon>
    </lineage>
</organism>
<evidence type="ECO:0000313" key="1">
    <source>
        <dbReference type="EMBL" id="KAF5329678.1"/>
    </source>
</evidence>
<protein>
    <submittedName>
        <fullName evidence="1">Uncharacterized protein</fullName>
    </submittedName>
</protein>
<name>A0A8H5BW83_9AGAR</name>
<gene>
    <name evidence="1" type="ORF">D9619_009206</name>
</gene>
<dbReference type="EMBL" id="JAACJJ010000002">
    <property type="protein sequence ID" value="KAF5329678.1"/>
    <property type="molecule type" value="Genomic_DNA"/>
</dbReference>